<evidence type="ECO:0000313" key="3">
    <source>
        <dbReference type="Proteomes" id="UP001519292"/>
    </source>
</evidence>
<proteinExistence type="predicted"/>
<comment type="caution">
    <text evidence="2">The sequence shown here is derived from an EMBL/GenBank/DDBJ whole genome shotgun (WGS) entry which is preliminary data.</text>
</comment>
<dbReference type="Proteomes" id="UP001519292">
    <property type="component" value="Unassembled WGS sequence"/>
</dbReference>
<evidence type="ECO:0000313" key="2">
    <source>
        <dbReference type="EMBL" id="MBP2057270.1"/>
    </source>
</evidence>
<dbReference type="EMBL" id="JAGGLU010000002">
    <property type="protein sequence ID" value="MBP2057270.1"/>
    <property type="molecule type" value="Genomic_DNA"/>
</dbReference>
<dbReference type="RefSeq" id="WP_209685939.1">
    <property type="nucleotide sequence ID" value="NZ_JAGGLU010000002.1"/>
</dbReference>
<feature type="transmembrane region" description="Helical" evidence="1">
    <location>
        <begin position="37"/>
        <end position="58"/>
    </location>
</feature>
<evidence type="ECO:0000256" key="1">
    <source>
        <dbReference type="SAM" id="Phobius"/>
    </source>
</evidence>
<keyword evidence="1" id="KW-0812">Transmembrane</keyword>
<feature type="transmembrane region" description="Helical" evidence="1">
    <location>
        <begin position="6"/>
        <end position="25"/>
    </location>
</feature>
<accession>A0ABS4MC52</accession>
<reference evidence="2 3" key="1">
    <citation type="submission" date="2021-03" db="EMBL/GenBank/DDBJ databases">
        <title>Genomic Encyclopedia of Type Strains, Phase IV (KMG-IV): sequencing the most valuable type-strain genomes for metagenomic binning, comparative biology and taxonomic classification.</title>
        <authorList>
            <person name="Goeker M."/>
        </authorList>
    </citation>
    <scope>NUCLEOTIDE SEQUENCE [LARGE SCALE GENOMIC DNA]</scope>
    <source>
        <strain evidence="2 3">DSM 101872</strain>
    </source>
</reference>
<name>A0ABS4MC52_9LACO</name>
<sequence length="100" mass="11949">MTNVVTFLHYIAAVIVIGYCIYEIITGKVEPFRSRRHRNIVIIVACSLPWVFLFFPFTTDWSTYWMLVMIRTPITILWFILDLIGLYFDLKRQDKLSKKK</sequence>
<gene>
    <name evidence="2" type="ORF">J2Z60_000434</name>
</gene>
<keyword evidence="1" id="KW-0472">Membrane</keyword>
<keyword evidence="1" id="KW-1133">Transmembrane helix</keyword>
<protein>
    <submittedName>
        <fullName evidence="2">Membrane-associated HD superfamily phosphohydrolase</fullName>
    </submittedName>
</protein>
<feature type="transmembrane region" description="Helical" evidence="1">
    <location>
        <begin position="64"/>
        <end position="90"/>
    </location>
</feature>
<keyword evidence="3" id="KW-1185">Reference proteome</keyword>
<organism evidence="2 3">
    <name type="scientific">Lactobacillus colini</name>
    <dbReference type="NCBI Taxonomy" id="1819254"/>
    <lineage>
        <taxon>Bacteria</taxon>
        <taxon>Bacillati</taxon>
        <taxon>Bacillota</taxon>
        <taxon>Bacilli</taxon>
        <taxon>Lactobacillales</taxon>
        <taxon>Lactobacillaceae</taxon>
        <taxon>Lactobacillus</taxon>
    </lineage>
</organism>